<evidence type="ECO:0000313" key="8">
    <source>
        <dbReference type="Proteomes" id="UP001500274"/>
    </source>
</evidence>
<feature type="domain" description="Adenosine deaminase" evidence="6">
    <location>
        <begin position="13"/>
        <end position="319"/>
    </location>
</feature>
<dbReference type="SUPFAM" id="SSF51556">
    <property type="entry name" value="Metallo-dependent hydrolases"/>
    <property type="match status" value="1"/>
</dbReference>
<keyword evidence="3" id="KW-0479">Metal-binding</keyword>
<keyword evidence="4" id="KW-0378">Hydrolase</keyword>
<dbReference type="Proteomes" id="UP001500274">
    <property type="component" value="Unassembled WGS sequence"/>
</dbReference>
<dbReference type="InterPro" id="IPR006330">
    <property type="entry name" value="Ado/ade_deaminase"/>
</dbReference>
<comment type="similarity">
    <text evidence="2">Belongs to the metallo-dependent hydrolases superfamily. Adenosine and AMP deaminases family.</text>
</comment>
<dbReference type="PROSITE" id="PS00485">
    <property type="entry name" value="A_DEAMINASE"/>
    <property type="match status" value="1"/>
</dbReference>
<evidence type="ECO:0000256" key="1">
    <source>
        <dbReference type="ARBA" id="ARBA00001947"/>
    </source>
</evidence>
<dbReference type="PANTHER" id="PTHR43114">
    <property type="entry name" value="ADENINE DEAMINASE"/>
    <property type="match status" value="1"/>
</dbReference>
<dbReference type="PANTHER" id="PTHR43114:SF6">
    <property type="entry name" value="ADENINE DEAMINASE"/>
    <property type="match status" value="1"/>
</dbReference>
<evidence type="ECO:0000313" key="7">
    <source>
        <dbReference type="EMBL" id="GAA2566293.1"/>
    </source>
</evidence>
<comment type="caution">
    <text evidence="7">The sequence shown here is derived from an EMBL/GenBank/DDBJ whole genome shotgun (WGS) entry which is preliminary data.</text>
</comment>
<proteinExistence type="inferred from homology"/>
<evidence type="ECO:0000256" key="4">
    <source>
        <dbReference type="ARBA" id="ARBA00022801"/>
    </source>
</evidence>
<protein>
    <submittedName>
        <fullName evidence="7">Adenosine deaminase</fullName>
    </submittedName>
</protein>
<dbReference type="Pfam" id="PF00962">
    <property type="entry name" value="A_deaminase"/>
    <property type="match status" value="1"/>
</dbReference>
<keyword evidence="5" id="KW-0862">Zinc</keyword>
<dbReference type="InterPro" id="IPR001365">
    <property type="entry name" value="A_deaminase_dom"/>
</dbReference>
<organism evidence="7 8">
    <name type="scientific">Microbacterium binotii</name>
    <dbReference type="NCBI Taxonomy" id="462710"/>
    <lineage>
        <taxon>Bacteria</taxon>
        <taxon>Bacillati</taxon>
        <taxon>Actinomycetota</taxon>
        <taxon>Actinomycetes</taxon>
        <taxon>Micrococcales</taxon>
        <taxon>Microbacteriaceae</taxon>
        <taxon>Microbacterium</taxon>
    </lineage>
</organism>
<name>A0ABP6BFX5_9MICO</name>
<evidence type="ECO:0000256" key="3">
    <source>
        <dbReference type="ARBA" id="ARBA00022723"/>
    </source>
</evidence>
<dbReference type="NCBIfam" id="TIGR01430">
    <property type="entry name" value="aden_deam"/>
    <property type="match status" value="1"/>
</dbReference>
<sequence>MADSALRDLAALPKGHLHVHLEAAMRPATLAELAAEMSVEIPPVSGFSGFTAFADMYQGLLAVLAHPQNLVRLIDEAVADAASDGAVYVEFGVSPQFYLAAFGTVEAALDAHLDAVRIAGERHGVEVGLMVTVDRTEPLAEAVALAEAAAARAGRGVVSLGLANEERGYPAADFAPAFDIARAAGLQSAPHAGELVGPESVWQAIDDLGAARVLHGVRAIEDPTLVAELARRGICLDTCPTSNLLLDVVDDLARHPLPQLLDAGVRCSINADDPILFGPGILDEYVVAREQIGLTDRQLAACAWSSIETTLAGDALKARAKADIEAWLGEAL</sequence>
<keyword evidence="8" id="KW-1185">Reference proteome</keyword>
<evidence type="ECO:0000256" key="2">
    <source>
        <dbReference type="ARBA" id="ARBA00006676"/>
    </source>
</evidence>
<dbReference type="InterPro" id="IPR006650">
    <property type="entry name" value="A/AMP_deam_AS"/>
</dbReference>
<gene>
    <name evidence="7" type="ORF">GCM10009862_01060</name>
</gene>
<dbReference type="RefSeq" id="WP_344225843.1">
    <property type="nucleotide sequence ID" value="NZ_BAAARI010000001.1"/>
</dbReference>
<dbReference type="InterPro" id="IPR032466">
    <property type="entry name" value="Metal_Hydrolase"/>
</dbReference>
<reference evidence="8" key="1">
    <citation type="journal article" date="2019" name="Int. J. Syst. Evol. Microbiol.">
        <title>The Global Catalogue of Microorganisms (GCM) 10K type strain sequencing project: providing services to taxonomists for standard genome sequencing and annotation.</title>
        <authorList>
            <consortium name="The Broad Institute Genomics Platform"/>
            <consortium name="The Broad Institute Genome Sequencing Center for Infectious Disease"/>
            <person name="Wu L."/>
            <person name="Ma J."/>
        </authorList>
    </citation>
    <scope>NUCLEOTIDE SEQUENCE [LARGE SCALE GENOMIC DNA]</scope>
    <source>
        <strain evidence="8">JCM 16365</strain>
    </source>
</reference>
<dbReference type="EMBL" id="BAAARI010000001">
    <property type="protein sequence ID" value="GAA2566293.1"/>
    <property type="molecule type" value="Genomic_DNA"/>
</dbReference>
<evidence type="ECO:0000256" key="5">
    <source>
        <dbReference type="ARBA" id="ARBA00022833"/>
    </source>
</evidence>
<comment type="cofactor">
    <cofactor evidence="1">
        <name>Zn(2+)</name>
        <dbReference type="ChEBI" id="CHEBI:29105"/>
    </cofactor>
</comment>
<dbReference type="Gene3D" id="3.20.20.140">
    <property type="entry name" value="Metal-dependent hydrolases"/>
    <property type="match status" value="1"/>
</dbReference>
<accession>A0ABP6BFX5</accession>
<evidence type="ECO:0000259" key="6">
    <source>
        <dbReference type="Pfam" id="PF00962"/>
    </source>
</evidence>